<evidence type="ECO:0000256" key="8">
    <source>
        <dbReference type="SAM" id="Coils"/>
    </source>
</evidence>
<dbReference type="RefSeq" id="XP_023936760.1">
    <property type="nucleotide sequence ID" value="XM_024080992.1"/>
</dbReference>
<dbReference type="Pfam" id="PF00271">
    <property type="entry name" value="Helicase_C"/>
    <property type="match status" value="1"/>
</dbReference>
<dbReference type="GeneID" id="112044971"/>
<proteinExistence type="predicted"/>
<dbReference type="PANTHER" id="PTHR47958">
    <property type="entry name" value="ATP-DEPENDENT RNA HELICASE DBP3"/>
    <property type="match status" value="1"/>
</dbReference>
<dbReference type="GO" id="GO:0016787">
    <property type="term" value="F:hydrolase activity"/>
    <property type="evidence" value="ECO:0007669"/>
    <property type="project" value="UniProtKB-KW"/>
</dbReference>
<feature type="compositionally biased region" description="Low complexity" evidence="9">
    <location>
        <begin position="661"/>
        <end position="696"/>
    </location>
</feature>
<keyword evidence="8" id="KW-0175">Coiled coil</keyword>
<gene>
    <name evidence="14 15" type="primary">LOC112044971</name>
</gene>
<dbReference type="GO" id="GO:0005524">
    <property type="term" value="F:ATP binding"/>
    <property type="evidence" value="ECO:0007669"/>
    <property type="project" value="UniProtKB-KW"/>
</dbReference>
<feature type="region of interest" description="Disordered" evidence="9">
    <location>
        <begin position="607"/>
        <end position="647"/>
    </location>
</feature>
<feature type="compositionally biased region" description="Pro residues" evidence="9">
    <location>
        <begin position="769"/>
        <end position="780"/>
    </location>
</feature>
<feature type="compositionally biased region" description="Low complexity" evidence="9">
    <location>
        <begin position="616"/>
        <end position="626"/>
    </location>
</feature>
<dbReference type="PROSITE" id="PS00039">
    <property type="entry name" value="DEAD_ATP_HELICASE"/>
    <property type="match status" value="1"/>
</dbReference>
<dbReference type="SMART" id="SM00490">
    <property type="entry name" value="HELICc"/>
    <property type="match status" value="1"/>
</dbReference>
<feature type="compositionally biased region" description="Basic and acidic residues" evidence="9">
    <location>
        <begin position="66"/>
        <end position="85"/>
    </location>
</feature>
<dbReference type="KEGG" id="bany:112044971"/>
<dbReference type="CDD" id="cd18787">
    <property type="entry name" value="SF2_C_DEAD"/>
    <property type="match status" value="1"/>
</dbReference>
<dbReference type="Pfam" id="PF00270">
    <property type="entry name" value="DEAD"/>
    <property type="match status" value="1"/>
</dbReference>
<dbReference type="AlphaFoldDB" id="A0A6J1MMJ1"/>
<dbReference type="InterPro" id="IPR014001">
    <property type="entry name" value="Helicase_ATP-bd"/>
</dbReference>
<dbReference type="FunFam" id="3.40.50.300:FF:000079">
    <property type="entry name" value="probable ATP-dependent RNA helicase DDX17"/>
    <property type="match status" value="1"/>
</dbReference>
<dbReference type="InterPro" id="IPR001650">
    <property type="entry name" value="Helicase_C-like"/>
</dbReference>
<keyword evidence="5" id="KW-0067">ATP-binding</keyword>
<dbReference type="PROSITE" id="PS51192">
    <property type="entry name" value="HELICASE_ATP_BIND_1"/>
    <property type="match status" value="1"/>
</dbReference>
<dbReference type="GO" id="GO:0003676">
    <property type="term" value="F:nucleic acid binding"/>
    <property type="evidence" value="ECO:0007669"/>
    <property type="project" value="InterPro"/>
</dbReference>
<evidence type="ECO:0000313" key="14">
    <source>
        <dbReference type="RefSeq" id="XP_023936759.1"/>
    </source>
</evidence>
<keyword evidence="4" id="KW-0347">Helicase</keyword>
<dbReference type="OrthoDB" id="196131at2759"/>
<dbReference type="EC" id="3.6.4.13" evidence="1"/>
<dbReference type="InterPro" id="IPR027417">
    <property type="entry name" value="P-loop_NTPase"/>
</dbReference>
<dbReference type="SMART" id="SM00487">
    <property type="entry name" value="DEXDc"/>
    <property type="match status" value="1"/>
</dbReference>
<evidence type="ECO:0000256" key="9">
    <source>
        <dbReference type="SAM" id="MobiDB-lite"/>
    </source>
</evidence>
<evidence type="ECO:0000259" key="12">
    <source>
        <dbReference type="PROSITE" id="PS51195"/>
    </source>
</evidence>
<feature type="domain" description="Helicase C-terminal" evidence="11">
    <location>
        <begin position="468"/>
        <end position="615"/>
    </location>
</feature>
<dbReference type="RefSeq" id="XP_023936759.1">
    <property type="nucleotide sequence ID" value="XM_024080991.1"/>
</dbReference>
<feature type="region of interest" description="Disordered" evidence="9">
    <location>
        <begin position="661"/>
        <end position="786"/>
    </location>
</feature>
<feature type="domain" description="DEAD-box RNA helicase Q" evidence="12">
    <location>
        <begin position="234"/>
        <end position="262"/>
    </location>
</feature>
<protein>
    <recommendedName>
        <fullName evidence="1">RNA helicase</fullName>
        <ecNumber evidence="1">3.6.4.13</ecNumber>
    </recommendedName>
</protein>
<dbReference type="PROSITE" id="PS51194">
    <property type="entry name" value="HELICASE_CTER"/>
    <property type="match status" value="1"/>
</dbReference>
<organism evidence="13 15">
    <name type="scientific">Bicyclus anynana</name>
    <name type="common">Squinting bush brown butterfly</name>
    <dbReference type="NCBI Taxonomy" id="110368"/>
    <lineage>
        <taxon>Eukaryota</taxon>
        <taxon>Metazoa</taxon>
        <taxon>Ecdysozoa</taxon>
        <taxon>Arthropoda</taxon>
        <taxon>Hexapoda</taxon>
        <taxon>Insecta</taxon>
        <taxon>Pterygota</taxon>
        <taxon>Neoptera</taxon>
        <taxon>Endopterygota</taxon>
        <taxon>Lepidoptera</taxon>
        <taxon>Glossata</taxon>
        <taxon>Ditrysia</taxon>
        <taxon>Papilionoidea</taxon>
        <taxon>Nymphalidae</taxon>
        <taxon>Satyrinae</taxon>
        <taxon>Satyrini</taxon>
        <taxon>Mycalesina</taxon>
        <taxon>Bicyclus</taxon>
    </lineage>
</organism>
<evidence type="ECO:0000256" key="4">
    <source>
        <dbReference type="ARBA" id="ARBA00022806"/>
    </source>
</evidence>
<evidence type="ECO:0000259" key="10">
    <source>
        <dbReference type="PROSITE" id="PS51192"/>
    </source>
</evidence>
<feature type="compositionally biased region" description="Polar residues" evidence="9">
    <location>
        <begin position="738"/>
        <end position="758"/>
    </location>
</feature>
<evidence type="ECO:0000313" key="13">
    <source>
        <dbReference type="Proteomes" id="UP001652582"/>
    </source>
</evidence>
<evidence type="ECO:0000256" key="5">
    <source>
        <dbReference type="ARBA" id="ARBA00022840"/>
    </source>
</evidence>
<comment type="catalytic activity">
    <reaction evidence="6">
        <text>ATP + H2O = ADP + phosphate + H(+)</text>
        <dbReference type="Rhea" id="RHEA:13065"/>
        <dbReference type="ChEBI" id="CHEBI:15377"/>
        <dbReference type="ChEBI" id="CHEBI:15378"/>
        <dbReference type="ChEBI" id="CHEBI:30616"/>
        <dbReference type="ChEBI" id="CHEBI:43474"/>
        <dbReference type="ChEBI" id="CHEBI:456216"/>
        <dbReference type="EC" id="3.6.4.13"/>
    </reaction>
</comment>
<dbReference type="InterPro" id="IPR011545">
    <property type="entry name" value="DEAD/DEAH_box_helicase_dom"/>
</dbReference>
<dbReference type="GO" id="GO:0031047">
    <property type="term" value="P:regulatory ncRNA-mediated gene silencing"/>
    <property type="evidence" value="ECO:0007669"/>
    <property type="project" value="UniProtKB-ARBA"/>
</dbReference>
<feature type="domain" description="Helicase ATP-binding" evidence="10">
    <location>
        <begin position="265"/>
        <end position="440"/>
    </location>
</feature>
<dbReference type="FunFam" id="3.40.50.300:FF:000008">
    <property type="entry name" value="ATP-dependent RNA helicase RhlB"/>
    <property type="match status" value="1"/>
</dbReference>
<reference evidence="14 15" key="1">
    <citation type="submission" date="2025-04" db="UniProtKB">
        <authorList>
            <consortium name="RefSeq"/>
        </authorList>
    </citation>
    <scope>IDENTIFICATION</scope>
</reference>
<dbReference type="PROSITE" id="PS51195">
    <property type="entry name" value="Q_MOTIF"/>
    <property type="match status" value="1"/>
</dbReference>
<dbReference type="InterPro" id="IPR000629">
    <property type="entry name" value="RNA-helicase_DEAD-box_CS"/>
</dbReference>
<feature type="coiled-coil region" evidence="8">
    <location>
        <begin position="446"/>
        <end position="482"/>
    </location>
</feature>
<evidence type="ECO:0000256" key="1">
    <source>
        <dbReference type="ARBA" id="ARBA00012552"/>
    </source>
</evidence>
<keyword evidence="2" id="KW-0547">Nucleotide-binding</keyword>
<sequence length="835" mass="93675">MQFNSFHNQHPIFRPRLDRNEQFGKMPFLNGMHDFGGPKNFQPRNGMGNKNFRPRGDFNNGIRNDFNNHKNDNQNDFGGPKDYRPRNNFNNQGQKTNEYDGDKGSGGNMQFYNGKNDFGGPKQQSYQKYSGPKNFNNQNGHMNGQQSFVPKKIFNNSSAQPLDFNDRKLQSRKAKHPGDSLIKPQWDMANLGTIQKNFYKPHANVEGRSDDDVQRFLTAKEITVSGNDVPRPNQVFDEGNFPEHVLNTIKEQGWDEPTGIQAQGWPIALSGRDMVGIASTGSGKTLAYMLPAAVHIMHQPRIQRGDGPIALILAPTRELAQQIQSVAQAYSANGCIRNTCLFGGSPKGPQARDLERGVEIVIATPGRLIDFLERGTTNLRRCTYLVLDEADRMLDMGFEPQIRKIIEQIRPDRQVLMWSATWPKEIQALAEDFLNDYIKVNIGSLNLSANNNIKQIIEVCEEHEKEQKLENLLKEISSEKDNKVIVFVETKKKVDDIVRAVRRGGHKALAIHGDKSQPERDAVLTEFRNGATTILIATDVAARGLDVEDVKFVVNFDYPNSSEDYIHRIGRTGRCQQSGTAYTYFTSGDARQARALMAVLLETGQNPPAKLMDMARNNNNNSSRNRWQQRKENNNSGTSSPRQKNNQWNNKMATMSNEENQNNTYQNRNPNNQQAPRFNNQNQNNNQGYRQNNYQQKMPPFPSPNVFDSMGSYQGGYNGGYQNAYNNQNGYGQQRQQFNTNPRNGGQQYHRNTNSVGNKSAGSGSSYGSPPPHFATPPHYPQMHPHHQEMLGNKYYGGGVGGGGPCGYQAAVGAGVPYAHLPPGSLLYAAAPVQQ</sequence>
<feature type="compositionally biased region" description="Polar residues" evidence="9">
    <location>
        <begin position="87"/>
        <end position="96"/>
    </location>
</feature>
<dbReference type="Gene3D" id="3.40.50.300">
    <property type="entry name" value="P-loop containing nucleotide triphosphate hydrolases"/>
    <property type="match status" value="2"/>
</dbReference>
<keyword evidence="3" id="KW-0378">Hydrolase</keyword>
<evidence type="ECO:0000313" key="15">
    <source>
        <dbReference type="RefSeq" id="XP_023936760.1"/>
    </source>
</evidence>
<evidence type="ECO:0000256" key="2">
    <source>
        <dbReference type="ARBA" id="ARBA00022741"/>
    </source>
</evidence>
<feature type="short sequence motif" description="Q motif" evidence="7">
    <location>
        <begin position="234"/>
        <end position="262"/>
    </location>
</feature>
<evidence type="ECO:0000259" key="11">
    <source>
        <dbReference type="PROSITE" id="PS51194"/>
    </source>
</evidence>
<keyword evidence="13" id="KW-1185">Reference proteome</keyword>
<feature type="compositionally biased region" description="Polar residues" evidence="9">
    <location>
        <begin position="634"/>
        <end position="647"/>
    </location>
</feature>
<evidence type="ECO:0000256" key="3">
    <source>
        <dbReference type="ARBA" id="ARBA00022801"/>
    </source>
</evidence>
<dbReference type="SUPFAM" id="SSF52540">
    <property type="entry name" value="P-loop containing nucleoside triphosphate hydrolases"/>
    <property type="match status" value="1"/>
</dbReference>
<evidence type="ECO:0000256" key="6">
    <source>
        <dbReference type="ARBA" id="ARBA00047984"/>
    </source>
</evidence>
<accession>A0A6J1MMJ1</accession>
<dbReference type="Proteomes" id="UP001652582">
    <property type="component" value="Chromosome 15"/>
</dbReference>
<dbReference type="CDD" id="cd17966">
    <property type="entry name" value="DEADc_DDX5_DDX17"/>
    <property type="match status" value="1"/>
</dbReference>
<name>A0A6J1MMJ1_BICAN</name>
<feature type="compositionally biased region" description="Low complexity" evidence="9">
    <location>
        <begin position="720"/>
        <end position="737"/>
    </location>
</feature>
<feature type="region of interest" description="Disordered" evidence="9">
    <location>
        <begin position="24"/>
        <end position="129"/>
    </location>
</feature>
<dbReference type="InterPro" id="IPR014014">
    <property type="entry name" value="RNA_helicase_DEAD_Q_motif"/>
</dbReference>
<dbReference type="GO" id="GO:0003724">
    <property type="term" value="F:RNA helicase activity"/>
    <property type="evidence" value="ECO:0007669"/>
    <property type="project" value="UniProtKB-EC"/>
</dbReference>
<evidence type="ECO:0000256" key="7">
    <source>
        <dbReference type="PROSITE-ProRule" id="PRU00552"/>
    </source>
</evidence>